<dbReference type="PROSITE" id="PS50987">
    <property type="entry name" value="HTH_ARSR_2"/>
    <property type="match status" value="1"/>
</dbReference>
<dbReference type="STRING" id="360411.AC812_08825"/>
<dbReference type="SUPFAM" id="SSF46785">
    <property type="entry name" value="Winged helix' DNA-binding domain"/>
    <property type="match status" value="1"/>
</dbReference>
<evidence type="ECO:0000259" key="4">
    <source>
        <dbReference type="PROSITE" id="PS50987"/>
    </source>
</evidence>
<dbReference type="PRINTS" id="PR00778">
    <property type="entry name" value="HTHARSR"/>
</dbReference>
<dbReference type="Pfam" id="PF01022">
    <property type="entry name" value="HTH_5"/>
    <property type="match status" value="1"/>
</dbReference>
<dbReference type="InterPro" id="IPR036390">
    <property type="entry name" value="WH_DNA-bd_sf"/>
</dbReference>
<organism evidence="5 6">
    <name type="scientific">Bellilinea caldifistulae</name>
    <dbReference type="NCBI Taxonomy" id="360411"/>
    <lineage>
        <taxon>Bacteria</taxon>
        <taxon>Bacillati</taxon>
        <taxon>Chloroflexota</taxon>
        <taxon>Anaerolineae</taxon>
        <taxon>Anaerolineales</taxon>
        <taxon>Anaerolineaceae</taxon>
        <taxon>Bellilinea</taxon>
    </lineage>
</organism>
<dbReference type="SMART" id="SM00418">
    <property type="entry name" value="HTH_ARSR"/>
    <property type="match status" value="1"/>
</dbReference>
<keyword evidence="6" id="KW-1185">Reference proteome</keyword>
<evidence type="ECO:0000313" key="5">
    <source>
        <dbReference type="EMBL" id="KPL75480.1"/>
    </source>
</evidence>
<dbReference type="NCBIfam" id="NF033788">
    <property type="entry name" value="HTH_metalloreg"/>
    <property type="match status" value="1"/>
</dbReference>
<evidence type="ECO:0000256" key="3">
    <source>
        <dbReference type="ARBA" id="ARBA00023163"/>
    </source>
</evidence>
<keyword evidence="3" id="KW-0804">Transcription</keyword>
<reference evidence="5 6" key="1">
    <citation type="submission" date="2015-07" db="EMBL/GenBank/DDBJ databases">
        <title>Draft genome of Bellilinea caldifistulae DSM 17877.</title>
        <authorList>
            <person name="Hemp J."/>
            <person name="Ward L.M."/>
            <person name="Pace L.A."/>
            <person name="Fischer W.W."/>
        </authorList>
    </citation>
    <scope>NUCLEOTIDE SEQUENCE [LARGE SCALE GENOMIC DNA]</scope>
    <source>
        <strain evidence="5 6">GOMI-1</strain>
    </source>
</reference>
<dbReference type="GO" id="GO:0003677">
    <property type="term" value="F:DNA binding"/>
    <property type="evidence" value="ECO:0007669"/>
    <property type="project" value="UniProtKB-KW"/>
</dbReference>
<sequence>MSQNVLSPKCTDHHIHREAVERALDSMVDGWTATRLSQVFGALSDPSRVRLISALLAGELCVHDLAAALGMSQSAVSHQLRFLRSLNLVRYRKEGRVVYYCLDDEHVEHLFRMGLDHIRHPEKSIEEAFTHHG</sequence>
<dbReference type="Gene3D" id="1.10.10.10">
    <property type="entry name" value="Winged helix-like DNA-binding domain superfamily/Winged helix DNA-binding domain"/>
    <property type="match status" value="1"/>
</dbReference>
<evidence type="ECO:0000256" key="1">
    <source>
        <dbReference type="ARBA" id="ARBA00023015"/>
    </source>
</evidence>
<dbReference type="InterPro" id="IPR036388">
    <property type="entry name" value="WH-like_DNA-bd_sf"/>
</dbReference>
<dbReference type="InterPro" id="IPR018334">
    <property type="entry name" value="ArsR_HTH"/>
</dbReference>
<accession>A0A0P6XIT4</accession>
<keyword evidence="1" id="KW-0805">Transcription regulation</keyword>
<dbReference type="InterPro" id="IPR051011">
    <property type="entry name" value="Metal_resp_trans_reg"/>
</dbReference>
<dbReference type="RefSeq" id="WP_061913991.1">
    <property type="nucleotide sequence ID" value="NZ_DF967971.1"/>
</dbReference>
<gene>
    <name evidence="5" type="ORF">AC812_08825</name>
</gene>
<dbReference type="InterPro" id="IPR011991">
    <property type="entry name" value="ArsR-like_HTH"/>
</dbReference>
<dbReference type="PANTHER" id="PTHR43132:SF6">
    <property type="entry name" value="HTH-TYPE TRANSCRIPTIONAL REPRESSOR CZRA"/>
    <property type="match status" value="1"/>
</dbReference>
<evidence type="ECO:0000256" key="2">
    <source>
        <dbReference type="ARBA" id="ARBA00023125"/>
    </source>
</evidence>
<dbReference type="PROSITE" id="PS00846">
    <property type="entry name" value="HTH_ARSR_1"/>
    <property type="match status" value="1"/>
</dbReference>
<dbReference type="GO" id="GO:0003700">
    <property type="term" value="F:DNA-binding transcription factor activity"/>
    <property type="evidence" value="ECO:0007669"/>
    <property type="project" value="InterPro"/>
</dbReference>
<keyword evidence="2" id="KW-0238">DNA-binding</keyword>
<dbReference type="AlphaFoldDB" id="A0A0P6XIT4"/>
<dbReference type="Proteomes" id="UP000050514">
    <property type="component" value="Unassembled WGS sequence"/>
</dbReference>
<proteinExistence type="predicted"/>
<evidence type="ECO:0000313" key="6">
    <source>
        <dbReference type="Proteomes" id="UP000050514"/>
    </source>
</evidence>
<dbReference type="EMBL" id="LGHJ01000014">
    <property type="protein sequence ID" value="KPL75480.1"/>
    <property type="molecule type" value="Genomic_DNA"/>
</dbReference>
<name>A0A0P6XIT4_9CHLR</name>
<dbReference type="PANTHER" id="PTHR43132">
    <property type="entry name" value="ARSENICAL RESISTANCE OPERON REPRESSOR ARSR-RELATED"/>
    <property type="match status" value="1"/>
</dbReference>
<protein>
    <submittedName>
        <fullName evidence="5">ArsR family transcriptional regulator</fullName>
    </submittedName>
</protein>
<feature type="domain" description="HTH arsR-type" evidence="4">
    <location>
        <begin position="28"/>
        <end position="122"/>
    </location>
</feature>
<dbReference type="InterPro" id="IPR001845">
    <property type="entry name" value="HTH_ArsR_DNA-bd_dom"/>
</dbReference>
<comment type="caution">
    <text evidence="5">The sequence shown here is derived from an EMBL/GenBank/DDBJ whole genome shotgun (WGS) entry which is preliminary data.</text>
</comment>
<dbReference type="CDD" id="cd00090">
    <property type="entry name" value="HTH_ARSR"/>
    <property type="match status" value="1"/>
</dbReference>